<evidence type="ECO:0000256" key="5">
    <source>
        <dbReference type="ARBA" id="ARBA00022679"/>
    </source>
</evidence>
<evidence type="ECO:0000256" key="11">
    <source>
        <dbReference type="ARBA" id="ARBA00023012"/>
    </source>
</evidence>
<feature type="domain" description="Histidine kinase" evidence="14">
    <location>
        <begin position="245"/>
        <end position="458"/>
    </location>
</feature>
<evidence type="ECO:0000256" key="10">
    <source>
        <dbReference type="ARBA" id="ARBA00022989"/>
    </source>
</evidence>
<dbReference type="InterPro" id="IPR004358">
    <property type="entry name" value="Sig_transdc_His_kin-like_C"/>
</dbReference>
<feature type="transmembrane region" description="Helical" evidence="13">
    <location>
        <begin position="160"/>
        <end position="184"/>
    </location>
</feature>
<dbReference type="InterPro" id="IPR003660">
    <property type="entry name" value="HAMP_dom"/>
</dbReference>
<comment type="subcellular location">
    <subcellularLocation>
        <location evidence="2">Membrane</location>
        <topology evidence="2">Multi-pass membrane protein</topology>
    </subcellularLocation>
</comment>
<evidence type="ECO:0000256" key="8">
    <source>
        <dbReference type="ARBA" id="ARBA00022777"/>
    </source>
</evidence>
<dbReference type="SUPFAM" id="SSF47384">
    <property type="entry name" value="Homodimeric domain of signal transducing histidine kinase"/>
    <property type="match status" value="1"/>
</dbReference>
<keyword evidence="17" id="KW-1185">Reference proteome</keyword>
<evidence type="ECO:0000256" key="6">
    <source>
        <dbReference type="ARBA" id="ARBA00022692"/>
    </source>
</evidence>
<dbReference type="InterPro" id="IPR036890">
    <property type="entry name" value="HATPase_C_sf"/>
</dbReference>
<dbReference type="Proteomes" id="UP000190341">
    <property type="component" value="Unassembled WGS sequence"/>
</dbReference>
<keyword evidence="7" id="KW-0547">Nucleotide-binding</keyword>
<dbReference type="PRINTS" id="PR00344">
    <property type="entry name" value="BCTRLSENSOR"/>
</dbReference>
<dbReference type="InterPro" id="IPR005467">
    <property type="entry name" value="His_kinase_dom"/>
</dbReference>
<dbReference type="InterPro" id="IPR036097">
    <property type="entry name" value="HisK_dim/P_sf"/>
</dbReference>
<dbReference type="PROSITE" id="PS51257">
    <property type="entry name" value="PROKAR_LIPOPROTEIN"/>
    <property type="match status" value="1"/>
</dbReference>
<dbReference type="GO" id="GO:0005886">
    <property type="term" value="C:plasma membrane"/>
    <property type="evidence" value="ECO:0007669"/>
    <property type="project" value="TreeGrafter"/>
</dbReference>
<evidence type="ECO:0000256" key="2">
    <source>
        <dbReference type="ARBA" id="ARBA00004141"/>
    </source>
</evidence>
<dbReference type="PANTHER" id="PTHR45436">
    <property type="entry name" value="SENSOR HISTIDINE KINASE YKOH"/>
    <property type="match status" value="1"/>
</dbReference>
<dbReference type="Gene3D" id="1.10.287.130">
    <property type="match status" value="1"/>
</dbReference>
<gene>
    <name evidence="16" type="ORF">SAMN06296058_2024</name>
</gene>
<dbReference type="InterPro" id="IPR003594">
    <property type="entry name" value="HATPase_dom"/>
</dbReference>
<dbReference type="STRING" id="428993.SAMN06296058_2024"/>
<dbReference type="CDD" id="cd00075">
    <property type="entry name" value="HATPase"/>
    <property type="match status" value="1"/>
</dbReference>
<dbReference type="OrthoDB" id="9804645at2"/>
<dbReference type="GO" id="GO:0000155">
    <property type="term" value="F:phosphorelay sensor kinase activity"/>
    <property type="evidence" value="ECO:0007669"/>
    <property type="project" value="InterPro"/>
</dbReference>
<keyword evidence="6 13" id="KW-0812">Transmembrane</keyword>
<evidence type="ECO:0000256" key="3">
    <source>
        <dbReference type="ARBA" id="ARBA00012438"/>
    </source>
</evidence>
<dbReference type="PROSITE" id="PS50885">
    <property type="entry name" value="HAMP"/>
    <property type="match status" value="1"/>
</dbReference>
<evidence type="ECO:0000313" key="16">
    <source>
        <dbReference type="EMBL" id="SKC67175.1"/>
    </source>
</evidence>
<keyword evidence="12 13" id="KW-0472">Membrane</keyword>
<evidence type="ECO:0000256" key="13">
    <source>
        <dbReference type="SAM" id="Phobius"/>
    </source>
</evidence>
<keyword evidence="11" id="KW-0902">Two-component regulatory system</keyword>
<evidence type="ECO:0000256" key="12">
    <source>
        <dbReference type="ARBA" id="ARBA00023136"/>
    </source>
</evidence>
<dbReference type="SMART" id="SM00388">
    <property type="entry name" value="HisKA"/>
    <property type="match status" value="1"/>
</dbReference>
<name>A0A1T5KUN8_9GAMM</name>
<keyword evidence="5" id="KW-0808">Transferase</keyword>
<evidence type="ECO:0000256" key="7">
    <source>
        <dbReference type="ARBA" id="ARBA00022741"/>
    </source>
</evidence>
<keyword evidence="8 16" id="KW-0418">Kinase</keyword>
<evidence type="ECO:0000256" key="4">
    <source>
        <dbReference type="ARBA" id="ARBA00022553"/>
    </source>
</evidence>
<evidence type="ECO:0000259" key="14">
    <source>
        <dbReference type="PROSITE" id="PS50109"/>
    </source>
</evidence>
<dbReference type="InterPro" id="IPR050428">
    <property type="entry name" value="TCS_sensor_his_kinase"/>
</dbReference>
<protein>
    <recommendedName>
        <fullName evidence="3">histidine kinase</fullName>
        <ecNumber evidence="3">2.7.13.3</ecNumber>
    </recommendedName>
</protein>
<dbReference type="PROSITE" id="PS50109">
    <property type="entry name" value="HIS_KIN"/>
    <property type="match status" value="1"/>
</dbReference>
<dbReference type="CDD" id="cd00082">
    <property type="entry name" value="HisKA"/>
    <property type="match status" value="1"/>
</dbReference>
<dbReference type="SUPFAM" id="SSF55874">
    <property type="entry name" value="ATPase domain of HSP90 chaperone/DNA topoisomerase II/histidine kinase"/>
    <property type="match status" value="1"/>
</dbReference>
<dbReference type="Pfam" id="PF02518">
    <property type="entry name" value="HATPase_c"/>
    <property type="match status" value="1"/>
</dbReference>
<evidence type="ECO:0000259" key="15">
    <source>
        <dbReference type="PROSITE" id="PS50885"/>
    </source>
</evidence>
<dbReference type="AlphaFoldDB" id="A0A1T5KUN8"/>
<keyword evidence="10 13" id="KW-1133">Transmembrane helix</keyword>
<evidence type="ECO:0000256" key="9">
    <source>
        <dbReference type="ARBA" id="ARBA00022840"/>
    </source>
</evidence>
<dbReference type="EC" id="2.7.13.3" evidence="3"/>
<proteinExistence type="predicted"/>
<dbReference type="SMART" id="SM00387">
    <property type="entry name" value="HATPase_c"/>
    <property type="match status" value="1"/>
</dbReference>
<organism evidence="16 17">
    <name type="scientific">Pseudoxanthomonas indica</name>
    <dbReference type="NCBI Taxonomy" id="428993"/>
    <lineage>
        <taxon>Bacteria</taxon>
        <taxon>Pseudomonadati</taxon>
        <taxon>Pseudomonadota</taxon>
        <taxon>Gammaproteobacteria</taxon>
        <taxon>Lysobacterales</taxon>
        <taxon>Lysobacteraceae</taxon>
        <taxon>Pseudoxanthomonas</taxon>
    </lineage>
</organism>
<dbReference type="PANTHER" id="PTHR45436:SF14">
    <property type="entry name" value="SENSOR PROTEIN QSEC"/>
    <property type="match status" value="1"/>
</dbReference>
<dbReference type="InterPro" id="IPR003661">
    <property type="entry name" value="HisK_dim/P_dom"/>
</dbReference>
<sequence>MSHRHERSLKGKLLVTLMSVMLGGWLFWFGCQYLQVSRQQSGHWDGSLREVGQQILLSMPSDVDAVEGSRRLTLPGDLQAEPNTKFDKIRFQVWSLQRRASIVSSKGAPAEPLQPAFRDGLATTRAAGEDWRVYAITDASGRVQVQVGMARSQLQAELGYWLKVSLLSALALLFALALAIWAAIQWSLRPVNRLRDQMAQREAMDLAPLSTRDIPREIKPLLASFNDLLARLSQAMQGERQFLADAAHELRTPLAALLTQTQVALRAGSQADAREALVQLSQGIERTSRLAQQLLDSARIDASQRGQEHAVVELADVISLVAREFEGMAARRQQTISLDTGLASVRGDLDDLGVLVRNLIDNAVRYSGEQGHIRVHCARRADGGVEMTVSDNGPGVPLDERERIFERFFRGSTGNGERGSGIGLSLVQRIARAHGATLSVEDGRDACGLCVRVVFPAA</sequence>
<dbReference type="GO" id="GO:0005524">
    <property type="term" value="F:ATP binding"/>
    <property type="evidence" value="ECO:0007669"/>
    <property type="project" value="UniProtKB-KW"/>
</dbReference>
<feature type="transmembrane region" description="Helical" evidence="13">
    <location>
        <begin position="12"/>
        <end position="30"/>
    </location>
</feature>
<dbReference type="RefSeq" id="WP_079724260.1">
    <property type="nucleotide sequence ID" value="NZ_BMCL01000002.1"/>
</dbReference>
<dbReference type="EMBL" id="FUZV01000001">
    <property type="protein sequence ID" value="SKC67175.1"/>
    <property type="molecule type" value="Genomic_DNA"/>
</dbReference>
<keyword evidence="9" id="KW-0067">ATP-binding</keyword>
<keyword evidence="4" id="KW-0597">Phosphoprotein</keyword>
<reference evidence="16 17" key="1">
    <citation type="submission" date="2017-02" db="EMBL/GenBank/DDBJ databases">
        <authorList>
            <person name="Peterson S.W."/>
        </authorList>
    </citation>
    <scope>NUCLEOTIDE SEQUENCE [LARGE SCALE GENOMIC DNA]</scope>
    <source>
        <strain evidence="16 17">P15</strain>
    </source>
</reference>
<feature type="domain" description="HAMP" evidence="15">
    <location>
        <begin position="185"/>
        <end position="237"/>
    </location>
</feature>
<dbReference type="Gene3D" id="3.30.565.10">
    <property type="entry name" value="Histidine kinase-like ATPase, C-terminal domain"/>
    <property type="match status" value="1"/>
</dbReference>
<comment type="catalytic activity">
    <reaction evidence="1">
        <text>ATP + protein L-histidine = ADP + protein N-phospho-L-histidine.</text>
        <dbReference type="EC" id="2.7.13.3"/>
    </reaction>
</comment>
<evidence type="ECO:0000313" key="17">
    <source>
        <dbReference type="Proteomes" id="UP000190341"/>
    </source>
</evidence>
<evidence type="ECO:0000256" key="1">
    <source>
        <dbReference type="ARBA" id="ARBA00000085"/>
    </source>
</evidence>
<accession>A0A1T5KUN8</accession>
<dbReference type="Pfam" id="PF00512">
    <property type="entry name" value="HisKA"/>
    <property type="match status" value="1"/>
</dbReference>